<sequence length="135" mass="15739">MSSEETVRFQFNFRGVQVEISGERRFVDEMYQELMRDIEAARLGASERKDELKLPDDEGLVWVHRCSSMMRKIYMATTDDIGFTLLSNALDARQLSSIYVDKQVFDRFMPNIAKDRTLWAELTEEGRRTINSASE</sequence>
<keyword evidence="2" id="KW-1185">Reference proteome</keyword>
<reference evidence="1 2" key="1">
    <citation type="submission" date="2019-06" db="EMBL/GenBank/DDBJ databases">
        <title>Persicimonas caeni gen. nov., sp. nov., a predatory bacterium isolated from solar saltern.</title>
        <authorList>
            <person name="Wang S."/>
        </authorList>
    </citation>
    <scope>NUCLEOTIDE SEQUENCE [LARGE SCALE GENOMIC DNA]</scope>
    <source>
        <strain evidence="1 2">YN101</strain>
    </source>
</reference>
<accession>A0A5B8YDH1</accession>
<organism evidence="1 2">
    <name type="scientific">Persicimonas caeni</name>
    <dbReference type="NCBI Taxonomy" id="2292766"/>
    <lineage>
        <taxon>Bacteria</taxon>
        <taxon>Deltaproteobacteria</taxon>
        <taxon>Bradymonadales</taxon>
        <taxon>Bradymonadaceae</taxon>
        <taxon>Persicimonas</taxon>
    </lineage>
</organism>
<dbReference type="OrthoDB" id="5508827at2"/>
<proteinExistence type="predicted"/>
<gene>
    <name evidence="1" type="ORF">FIV42_25575</name>
</gene>
<evidence type="ECO:0000313" key="1">
    <source>
        <dbReference type="EMBL" id="QDG53987.1"/>
    </source>
</evidence>
<evidence type="ECO:0000313" key="2">
    <source>
        <dbReference type="Proteomes" id="UP000315995"/>
    </source>
</evidence>
<dbReference type="AlphaFoldDB" id="A0A4Y6Q177"/>
<accession>A0A4Y6Q177</accession>
<name>A0A4Y6Q177_PERCE</name>
<dbReference type="EMBL" id="CP041186">
    <property type="protein sequence ID" value="QDG53987.1"/>
    <property type="molecule type" value="Genomic_DNA"/>
</dbReference>
<dbReference type="RefSeq" id="WP_141200437.1">
    <property type="nucleotide sequence ID" value="NZ_CP041186.1"/>
</dbReference>
<dbReference type="Proteomes" id="UP000315995">
    <property type="component" value="Chromosome"/>
</dbReference>
<protein>
    <submittedName>
        <fullName evidence="1">Uncharacterized protein</fullName>
    </submittedName>
</protein>